<evidence type="ECO:0000313" key="2">
    <source>
        <dbReference type="Proteomes" id="UP001056120"/>
    </source>
</evidence>
<gene>
    <name evidence="1" type="ORF">L1987_49374</name>
</gene>
<name>A0ACB9FUC2_9ASTR</name>
<dbReference type="EMBL" id="CM042033">
    <property type="protein sequence ID" value="KAI3774812.1"/>
    <property type="molecule type" value="Genomic_DNA"/>
</dbReference>
<evidence type="ECO:0000313" key="1">
    <source>
        <dbReference type="EMBL" id="KAI3774812.1"/>
    </source>
</evidence>
<proteinExistence type="predicted"/>
<reference evidence="1 2" key="2">
    <citation type="journal article" date="2022" name="Mol. Ecol. Resour.">
        <title>The genomes of chicory, endive, great burdock and yacon provide insights into Asteraceae paleo-polyploidization history and plant inulin production.</title>
        <authorList>
            <person name="Fan W."/>
            <person name="Wang S."/>
            <person name="Wang H."/>
            <person name="Wang A."/>
            <person name="Jiang F."/>
            <person name="Liu H."/>
            <person name="Zhao H."/>
            <person name="Xu D."/>
            <person name="Zhang Y."/>
        </authorList>
    </citation>
    <scope>NUCLEOTIDE SEQUENCE [LARGE SCALE GENOMIC DNA]</scope>
    <source>
        <strain evidence="2">cv. Yunnan</strain>
        <tissue evidence="1">Leaves</tissue>
    </source>
</reference>
<accession>A0ACB9FUC2</accession>
<comment type="caution">
    <text evidence="1">The sequence shown here is derived from an EMBL/GenBank/DDBJ whole genome shotgun (WGS) entry which is preliminary data.</text>
</comment>
<protein>
    <submittedName>
        <fullName evidence="1">Uncharacterized protein</fullName>
    </submittedName>
</protein>
<reference evidence="2" key="1">
    <citation type="journal article" date="2022" name="Mol. Ecol. Resour.">
        <title>The genomes of chicory, endive, great burdock and yacon provide insights into Asteraceae palaeo-polyploidization history and plant inulin production.</title>
        <authorList>
            <person name="Fan W."/>
            <person name="Wang S."/>
            <person name="Wang H."/>
            <person name="Wang A."/>
            <person name="Jiang F."/>
            <person name="Liu H."/>
            <person name="Zhao H."/>
            <person name="Xu D."/>
            <person name="Zhang Y."/>
        </authorList>
    </citation>
    <scope>NUCLEOTIDE SEQUENCE [LARGE SCALE GENOMIC DNA]</scope>
    <source>
        <strain evidence="2">cv. Yunnan</strain>
    </source>
</reference>
<sequence>MMWKDWRENRVPGTKHFARTQSPFGRADMSGEGSSSGAGGKRRRGPVPRPRGVAREQRQPVPVLRRRRIRYEGQERVNYARIPLRREHPLLQFEVNTKEWTKLQKIIRTEILEHWTIDWDWLASVGARDRVERLLGPRLRAMHKEGSFAEDDAVSFSLGRMVHEMSIPQFAVASGFYTEEEVVTPEFVTGLRGVYVNQRELCLGSDELARFWGTIADVGFAKTNLITSVRDPIYRYVLKVFSTTLVGRKSGKNKANWIDIFLLMCLVEERNMNLASVLAWSLNRARRGGNRAALDMGPYITKLADNLGVFQKYSLATLRVGAPSRHFQIRDLQLAGILTLGEPIIWLDARQGPQVMPPVGHSADDVMQGMYPPARQRPPQRREIPAPQYPRRQPPPDPLTLSSLYDRMDQGFGRIDYRHDRQDGALRYMMSRMSIDVPDFFQPFVDPVQFPMPGYYDPSGAGGSSQQGGSGSGQYGYVDPTPEFQVYGQGDDEESEDEEED</sequence>
<dbReference type="Proteomes" id="UP001056120">
    <property type="component" value="Linkage Group LG16"/>
</dbReference>
<keyword evidence="2" id="KW-1185">Reference proteome</keyword>
<organism evidence="1 2">
    <name type="scientific">Smallanthus sonchifolius</name>
    <dbReference type="NCBI Taxonomy" id="185202"/>
    <lineage>
        <taxon>Eukaryota</taxon>
        <taxon>Viridiplantae</taxon>
        <taxon>Streptophyta</taxon>
        <taxon>Embryophyta</taxon>
        <taxon>Tracheophyta</taxon>
        <taxon>Spermatophyta</taxon>
        <taxon>Magnoliopsida</taxon>
        <taxon>eudicotyledons</taxon>
        <taxon>Gunneridae</taxon>
        <taxon>Pentapetalae</taxon>
        <taxon>asterids</taxon>
        <taxon>campanulids</taxon>
        <taxon>Asterales</taxon>
        <taxon>Asteraceae</taxon>
        <taxon>Asteroideae</taxon>
        <taxon>Heliantheae alliance</taxon>
        <taxon>Millerieae</taxon>
        <taxon>Smallanthus</taxon>
    </lineage>
</organism>